<evidence type="ECO:0000256" key="1">
    <source>
        <dbReference type="ARBA" id="ARBA00004141"/>
    </source>
</evidence>
<feature type="transmembrane region" description="Helical" evidence="5">
    <location>
        <begin position="122"/>
        <end position="146"/>
    </location>
</feature>
<dbReference type="AlphaFoldDB" id="A0A6J0PET5"/>
<name>A0A6J0PET5_ELAGV</name>
<organism evidence="6 7">
    <name type="scientific">Elaeis guineensis var. tenera</name>
    <name type="common">Oil palm</name>
    <dbReference type="NCBI Taxonomy" id="51953"/>
    <lineage>
        <taxon>Eukaryota</taxon>
        <taxon>Viridiplantae</taxon>
        <taxon>Streptophyta</taxon>
        <taxon>Embryophyta</taxon>
        <taxon>Tracheophyta</taxon>
        <taxon>Spermatophyta</taxon>
        <taxon>Magnoliopsida</taxon>
        <taxon>Liliopsida</taxon>
        <taxon>Arecaceae</taxon>
        <taxon>Arecoideae</taxon>
        <taxon>Cocoseae</taxon>
        <taxon>Elaeidinae</taxon>
        <taxon>Elaeis</taxon>
    </lineage>
</organism>
<feature type="transmembrane region" description="Helical" evidence="5">
    <location>
        <begin position="166"/>
        <end position="190"/>
    </location>
</feature>
<dbReference type="PANTHER" id="PTHR10283">
    <property type="entry name" value="SOLUTE CARRIER FAMILY 13 MEMBER"/>
    <property type="match status" value="1"/>
</dbReference>
<keyword evidence="6" id="KW-1185">Reference proteome</keyword>
<keyword evidence="3 5" id="KW-1133">Transmembrane helix</keyword>
<feature type="transmembrane region" description="Helical" evidence="5">
    <location>
        <begin position="255"/>
        <end position="271"/>
    </location>
</feature>
<dbReference type="Proteomes" id="UP000504607">
    <property type="component" value="Chromosome 2"/>
</dbReference>
<reference evidence="7" key="1">
    <citation type="submission" date="2025-08" db="UniProtKB">
        <authorList>
            <consortium name="RefSeq"/>
        </authorList>
    </citation>
    <scope>IDENTIFICATION</scope>
</reference>
<protein>
    <submittedName>
        <fullName evidence="7">Tonoplast dicarboxylate transporter</fullName>
    </submittedName>
</protein>
<dbReference type="Pfam" id="PF00939">
    <property type="entry name" value="Na_sulph_symp"/>
    <property type="match status" value="1"/>
</dbReference>
<dbReference type="GO" id="GO:0005886">
    <property type="term" value="C:plasma membrane"/>
    <property type="evidence" value="ECO:0007669"/>
    <property type="project" value="TreeGrafter"/>
</dbReference>
<dbReference type="InterPro" id="IPR001898">
    <property type="entry name" value="SLC13A/DASS"/>
</dbReference>
<dbReference type="SUPFAM" id="SSF48452">
    <property type="entry name" value="TPR-like"/>
    <property type="match status" value="1"/>
</dbReference>
<keyword evidence="4 5" id="KW-0472">Membrane</keyword>
<dbReference type="GO" id="GO:0006396">
    <property type="term" value="P:RNA processing"/>
    <property type="evidence" value="ECO:0007669"/>
    <property type="project" value="InterPro"/>
</dbReference>
<feature type="transmembrane region" description="Helical" evidence="5">
    <location>
        <begin position="69"/>
        <end position="102"/>
    </location>
</feature>
<evidence type="ECO:0000256" key="5">
    <source>
        <dbReference type="SAM" id="Phobius"/>
    </source>
</evidence>
<feature type="transmembrane region" description="Helical" evidence="5">
    <location>
        <begin position="211"/>
        <end position="235"/>
    </location>
</feature>
<dbReference type="GO" id="GO:0015140">
    <property type="term" value="F:malate transmembrane transporter activity"/>
    <property type="evidence" value="ECO:0007669"/>
    <property type="project" value="UniProtKB-ARBA"/>
</dbReference>
<keyword evidence="2 5" id="KW-0812">Transmembrane</keyword>
<dbReference type="InParanoid" id="A0A6J0PET5"/>
<evidence type="ECO:0000256" key="3">
    <source>
        <dbReference type="ARBA" id="ARBA00022989"/>
    </source>
</evidence>
<accession>A0A6J0PET5</accession>
<evidence type="ECO:0000313" key="6">
    <source>
        <dbReference type="Proteomes" id="UP000504607"/>
    </source>
</evidence>
<proteinExistence type="predicted"/>
<sequence>MPELLYKAYIDYEISWGEYERTRQLYERLLDRTKYLKVWISYAKFETSTDMEDEEITSLFCGDPLKPPLLLLGICGTTAFVSMWMNNTAAAVMMMPVATGVLQRLPQGDSVHPDIRRFCKAVILGVIYSAAIGGMSTLTGTGVNLILVGMWQSYYPQEKPISFSTWFFFGFPLALLLFFALWGILCLLYCSKNSEKALSAYLDRTHLKRELELLGPMAFAEKMVLTVFGLLVVLWMTRSLTNDVPGWGALFQDRVGDGSVSVMMATLLFIIPNKKMRERS</sequence>
<comment type="subcellular location">
    <subcellularLocation>
        <location evidence="1">Membrane</location>
        <topology evidence="1">Multi-pass membrane protein</topology>
    </subcellularLocation>
</comment>
<dbReference type="InterPro" id="IPR003107">
    <property type="entry name" value="HAT"/>
</dbReference>
<dbReference type="OrthoDB" id="6493944at2759"/>
<dbReference type="Gene3D" id="1.25.40.10">
    <property type="entry name" value="Tetratricopeptide repeat domain"/>
    <property type="match status" value="1"/>
</dbReference>
<dbReference type="SMART" id="SM00386">
    <property type="entry name" value="HAT"/>
    <property type="match status" value="1"/>
</dbReference>
<dbReference type="PANTHER" id="PTHR10283:SF82">
    <property type="entry name" value="SOLUTE CARRIER FAMILY 13 MEMBER 2"/>
    <property type="match status" value="1"/>
</dbReference>
<evidence type="ECO:0000313" key="7">
    <source>
        <dbReference type="RefSeq" id="XP_019703739.1"/>
    </source>
</evidence>
<evidence type="ECO:0000256" key="2">
    <source>
        <dbReference type="ARBA" id="ARBA00022692"/>
    </source>
</evidence>
<evidence type="ECO:0000256" key="4">
    <source>
        <dbReference type="ARBA" id="ARBA00023136"/>
    </source>
</evidence>
<dbReference type="RefSeq" id="XP_019703739.1">
    <property type="nucleotide sequence ID" value="XM_019848180.1"/>
</dbReference>
<dbReference type="InterPro" id="IPR011990">
    <property type="entry name" value="TPR-like_helical_dom_sf"/>
</dbReference>
<gene>
    <name evidence="7" type="primary">LOC105038939</name>
</gene>